<proteinExistence type="predicted"/>
<evidence type="ECO:0000313" key="3">
    <source>
        <dbReference type="EMBL" id="KAG0320617.1"/>
    </source>
</evidence>
<dbReference type="EMBL" id="JAAAIP010000276">
    <property type="protein sequence ID" value="KAG0320617.1"/>
    <property type="molecule type" value="Genomic_DNA"/>
</dbReference>
<gene>
    <name evidence="3" type="ORF">BGZ99_004415</name>
</gene>
<feature type="chain" id="PRO_5040294522" evidence="2">
    <location>
        <begin position="28"/>
        <end position="321"/>
    </location>
</feature>
<comment type="caution">
    <text evidence="3">The sequence shown here is derived from an EMBL/GenBank/DDBJ whole genome shotgun (WGS) entry which is preliminary data.</text>
</comment>
<feature type="region of interest" description="Disordered" evidence="1">
    <location>
        <begin position="100"/>
        <end position="126"/>
    </location>
</feature>
<evidence type="ECO:0000256" key="2">
    <source>
        <dbReference type="SAM" id="SignalP"/>
    </source>
</evidence>
<feature type="signal peptide" evidence="2">
    <location>
        <begin position="1"/>
        <end position="27"/>
    </location>
</feature>
<feature type="region of interest" description="Disordered" evidence="1">
    <location>
        <begin position="286"/>
        <end position="307"/>
    </location>
</feature>
<sequence length="321" mass="36046">MYRNKRPFSRPRVLIAVASLLLAVVLTSPSLSSFDGSAHALVDARAIAKRSPGGGADTESVHRDPHTPYVPTQPGGGLQTGGLRRKRHIAKRSLFPYLSQDHLPADDDEPWGEAAGRESAVPEDQVDELDDNEQNYWQQRLSVDADVYSGDDDNLEDAEEDQVGYDGYIQILIEPQLNSQDLFENEEEEMEGVLEDGEVGLEEEEDNDEQDSDDYDHLWQKNGRPSRVRIGMGLGLGRSTGDMGRERDHVKGKPWIVEEWEEDLDKSARELEHLLDWVEDVKHTRADSAAMDCPEPRNSAAKLDGHGDSFRRLLPSKSWSF</sequence>
<feature type="region of interest" description="Disordered" evidence="1">
    <location>
        <begin position="50"/>
        <end position="82"/>
    </location>
</feature>
<dbReference type="AlphaFoldDB" id="A0A9P6UV42"/>
<evidence type="ECO:0000256" key="1">
    <source>
        <dbReference type="SAM" id="MobiDB-lite"/>
    </source>
</evidence>
<dbReference type="Proteomes" id="UP000738325">
    <property type="component" value="Unassembled WGS sequence"/>
</dbReference>
<organism evidence="3 4">
    <name type="scientific">Dissophora globulifera</name>
    <dbReference type="NCBI Taxonomy" id="979702"/>
    <lineage>
        <taxon>Eukaryota</taxon>
        <taxon>Fungi</taxon>
        <taxon>Fungi incertae sedis</taxon>
        <taxon>Mucoromycota</taxon>
        <taxon>Mortierellomycotina</taxon>
        <taxon>Mortierellomycetes</taxon>
        <taxon>Mortierellales</taxon>
        <taxon>Mortierellaceae</taxon>
        <taxon>Dissophora</taxon>
    </lineage>
</organism>
<feature type="region of interest" description="Disordered" evidence="1">
    <location>
        <begin position="186"/>
        <end position="221"/>
    </location>
</feature>
<protein>
    <submittedName>
        <fullName evidence="3">Uncharacterized protein</fullName>
    </submittedName>
</protein>
<keyword evidence="2" id="KW-0732">Signal</keyword>
<name>A0A9P6UV42_9FUNG</name>
<accession>A0A9P6UV42</accession>
<keyword evidence="4" id="KW-1185">Reference proteome</keyword>
<evidence type="ECO:0000313" key="4">
    <source>
        <dbReference type="Proteomes" id="UP000738325"/>
    </source>
</evidence>
<feature type="compositionally biased region" description="Acidic residues" evidence="1">
    <location>
        <begin position="186"/>
        <end position="214"/>
    </location>
</feature>
<reference evidence="3" key="1">
    <citation type="journal article" date="2020" name="Fungal Divers.">
        <title>Resolving the Mortierellaceae phylogeny through synthesis of multi-gene phylogenetics and phylogenomics.</title>
        <authorList>
            <person name="Vandepol N."/>
            <person name="Liber J."/>
            <person name="Desiro A."/>
            <person name="Na H."/>
            <person name="Kennedy M."/>
            <person name="Barry K."/>
            <person name="Grigoriev I.V."/>
            <person name="Miller A.N."/>
            <person name="O'Donnell K."/>
            <person name="Stajich J.E."/>
            <person name="Bonito G."/>
        </authorList>
    </citation>
    <scope>NUCLEOTIDE SEQUENCE</scope>
    <source>
        <strain evidence="3">REB-010B</strain>
    </source>
</reference>